<gene>
    <name evidence="1" type="ORF">LX70_02642</name>
</gene>
<evidence type="ECO:0000313" key="1">
    <source>
        <dbReference type="EMBL" id="PQV56376.1"/>
    </source>
</evidence>
<proteinExistence type="predicted"/>
<name>A0A2S8S6F5_9RHOB</name>
<accession>A0A2S8S6F5</accession>
<reference evidence="1 2" key="1">
    <citation type="submission" date="2018-02" db="EMBL/GenBank/DDBJ databases">
        <title>Genomic Encyclopedia of Archaeal and Bacterial Type Strains, Phase II (KMG-II): from individual species to whole genera.</title>
        <authorList>
            <person name="Goeker M."/>
        </authorList>
    </citation>
    <scope>NUCLEOTIDE SEQUENCE [LARGE SCALE GENOMIC DNA]</scope>
    <source>
        <strain evidence="1 2">DSM 18921</strain>
    </source>
</reference>
<protein>
    <submittedName>
        <fullName evidence="1">Uncharacterized protein</fullName>
    </submittedName>
</protein>
<comment type="caution">
    <text evidence="1">The sequence shown here is derived from an EMBL/GenBank/DDBJ whole genome shotgun (WGS) entry which is preliminary data.</text>
</comment>
<sequence length="70" mass="7453">MSRLTIPELTERAARGVGKVDRDGLRGATLVSADEVEAMALLLAILGVKPVYPGSYPPPNKIPHTEGERA</sequence>
<dbReference type="RefSeq" id="WP_105515221.1">
    <property type="nucleotide sequence ID" value="NZ_PVEP01000005.1"/>
</dbReference>
<dbReference type="Proteomes" id="UP000238338">
    <property type="component" value="Unassembled WGS sequence"/>
</dbReference>
<evidence type="ECO:0000313" key="2">
    <source>
        <dbReference type="Proteomes" id="UP000238338"/>
    </source>
</evidence>
<dbReference type="AlphaFoldDB" id="A0A2S8S6F5"/>
<dbReference type="OrthoDB" id="7868168at2"/>
<dbReference type="EMBL" id="PVEP01000005">
    <property type="protein sequence ID" value="PQV56376.1"/>
    <property type="molecule type" value="Genomic_DNA"/>
</dbReference>
<keyword evidence="2" id="KW-1185">Reference proteome</keyword>
<organism evidence="1 2">
    <name type="scientific">Albidovulum denitrificans</name>
    <dbReference type="NCBI Taxonomy" id="404881"/>
    <lineage>
        <taxon>Bacteria</taxon>
        <taxon>Pseudomonadati</taxon>
        <taxon>Pseudomonadota</taxon>
        <taxon>Alphaproteobacteria</taxon>
        <taxon>Rhodobacterales</taxon>
        <taxon>Paracoccaceae</taxon>
        <taxon>Albidovulum</taxon>
    </lineage>
</organism>